<reference evidence="2" key="1">
    <citation type="journal article" date="2022" name="J. Hered.">
        <title>A De Novo Chromosome-Level Genome Assembly of the White-Tailed Deer, Odocoileus Virginianus.</title>
        <authorList>
            <person name="London E.W."/>
            <person name="Roca A.L."/>
            <person name="Novakofski J.E."/>
            <person name="Mateus-Pinilla N.E."/>
        </authorList>
    </citation>
    <scope>NUCLEOTIDE SEQUENCE [LARGE SCALE GENOMIC DNA]</scope>
</reference>
<dbReference type="RefSeq" id="XP_070314911.1">
    <property type="nucleotide sequence ID" value="XM_070458810.1"/>
</dbReference>
<keyword evidence="2" id="KW-1185">Reference proteome</keyword>
<name>A0ABM4HH69_ODOVR</name>
<accession>A0ABM4HH69</accession>
<gene>
    <name evidence="3" type="primary">LOC139032202</name>
</gene>
<evidence type="ECO:0000259" key="1">
    <source>
        <dbReference type="Pfam" id="PF00248"/>
    </source>
</evidence>
<sequence>MGPPGRPPLSWPFRLQGMYNATTWQVETELLPCLRRFGLRFYAYNPLAGGLLTGRYKHEDKDGKQPEGRFFGNSWAEVYRNRASPLPTVAGETLHWD</sequence>
<dbReference type="Proteomes" id="UP001652640">
    <property type="component" value="Chromosome 30"/>
</dbReference>
<dbReference type="GeneID" id="139032202"/>
<protein>
    <submittedName>
        <fullName evidence="3">Aflatoxin B1 aldehyde reductase member 2-like isoform X2</fullName>
    </submittedName>
</protein>
<dbReference type="InterPro" id="IPR036812">
    <property type="entry name" value="NAD(P)_OxRdtase_dom_sf"/>
</dbReference>
<proteinExistence type="predicted"/>
<dbReference type="Pfam" id="PF00248">
    <property type="entry name" value="Aldo_ket_red"/>
    <property type="match status" value="1"/>
</dbReference>
<dbReference type="InterPro" id="IPR023210">
    <property type="entry name" value="NADP_OxRdtase_dom"/>
</dbReference>
<organism evidence="2 3">
    <name type="scientific">Odocoileus virginianus</name>
    <name type="common">White-tailed deer</name>
    <dbReference type="NCBI Taxonomy" id="9874"/>
    <lineage>
        <taxon>Eukaryota</taxon>
        <taxon>Metazoa</taxon>
        <taxon>Chordata</taxon>
        <taxon>Craniata</taxon>
        <taxon>Vertebrata</taxon>
        <taxon>Euteleostomi</taxon>
        <taxon>Mammalia</taxon>
        <taxon>Eutheria</taxon>
        <taxon>Laurasiatheria</taxon>
        <taxon>Artiodactyla</taxon>
        <taxon>Ruminantia</taxon>
        <taxon>Pecora</taxon>
        <taxon>Cervidae</taxon>
        <taxon>Odocoileinae</taxon>
        <taxon>Odocoileus</taxon>
    </lineage>
</organism>
<dbReference type="SUPFAM" id="SSF51430">
    <property type="entry name" value="NAD(P)-linked oxidoreductase"/>
    <property type="match status" value="1"/>
</dbReference>
<evidence type="ECO:0000313" key="3">
    <source>
        <dbReference type="RefSeq" id="XP_070314911.1"/>
    </source>
</evidence>
<evidence type="ECO:0000313" key="2">
    <source>
        <dbReference type="Proteomes" id="UP001652640"/>
    </source>
</evidence>
<reference evidence="3" key="2">
    <citation type="submission" date="2025-08" db="UniProtKB">
        <authorList>
            <consortium name="RefSeq"/>
        </authorList>
    </citation>
    <scope>IDENTIFICATION</scope>
    <source>
        <tissue evidence="3">Tongue muscle</tissue>
    </source>
</reference>
<dbReference type="Gene3D" id="3.20.20.100">
    <property type="entry name" value="NADP-dependent oxidoreductase domain"/>
    <property type="match status" value="1"/>
</dbReference>
<feature type="domain" description="NADP-dependent oxidoreductase" evidence="1">
    <location>
        <begin position="15"/>
        <end position="67"/>
    </location>
</feature>